<protein>
    <submittedName>
        <fullName evidence="1">Uncharacterized protein</fullName>
    </submittedName>
</protein>
<gene>
    <name evidence="1" type="ORF">RGQ29_022880</name>
</gene>
<proteinExistence type="predicted"/>
<reference evidence="1 2" key="1">
    <citation type="journal article" date="2023" name="G3 (Bethesda)">
        <title>A haplotype-resolved chromosome-scale genome for Quercus rubra L. provides insights into the genetics of adaptive traits for red oak species.</title>
        <authorList>
            <person name="Kapoor B."/>
            <person name="Jenkins J."/>
            <person name="Schmutz J."/>
            <person name="Zhebentyayeva T."/>
            <person name="Kuelheim C."/>
            <person name="Coggeshall M."/>
            <person name="Heim C."/>
            <person name="Lasky J.R."/>
            <person name="Leites L."/>
            <person name="Islam-Faridi N."/>
            <person name="Romero-Severson J."/>
            <person name="DeLeo V.L."/>
            <person name="Lucas S.M."/>
            <person name="Lazic D."/>
            <person name="Gailing O."/>
            <person name="Carlson J."/>
            <person name="Staton M."/>
        </authorList>
    </citation>
    <scope>NUCLEOTIDE SEQUENCE [LARGE SCALE GENOMIC DNA]</scope>
    <source>
        <strain evidence="1">Pseudo-F2</strain>
    </source>
</reference>
<accession>A0AAN7IKW9</accession>
<comment type="caution">
    <text evidence="1">The sequence shown here is derived from an EMBL/GenBank/DDBJ whole genome shotgun (WGS) entry which is preliminary data.</text>
</comment>
<feature type="non-terminal residue" evidence="1">
    <location>
        <position position="71"/>
    </location>
</feature>
<evidence type="ECO:0000313" key="2">
    <source>
        <dbReference type="Proteomes" id="UP001324115"/>
    </source>
</evidence>
<dbReference type="Proteomes" id="UP001324115">
    <property type="component" value="Unassembled WGS sequence"/>
</dbReference>
<organism evidence="1 2">
    <name type="scientific">Quercus rubra</name>
    <name type="common">Northern red oak</name>
    <name type="synonym">Quercus borealis</name>
    <dbReference type="NCBI Taxonomy" id="3512"/>
    <lineage>
        <taxon>Eukaryota</taxon>
        <taxon>Viridiplantae</taxon>
        <taxon>Streptophyta</taxon>
        <taxon>Embryophyta</taxon>
        <taxon>Tracheophyta</taxon>
        <taxon>Spermatophyta</taxon>
        <taxon>Magnoliopsida</taxon>
        <taxon>eudicotyledons</taxon>
        <taxon>Gunneridae</taxon>
        <taxon>Pentapetalae</taxon>
        <taxon>rosids</taxon>
        <taxon>fabids</taxon>
        <taxon>Fagales</taxon>
        <taxon>Fagaceae</taxon>
        <taxon>Quercus</taxon>
    </lineage>
</organism>
<sequence>MRELGMPTKKTNPIHNDLLENTTFFLFDQSSGEANTTVTLISKIDEVTIIAKTSNWKAIVILLILQSINKR</sequence>
<keyword evidence="2" id="KW-1185">Reference proteome</keyword>
<dbReference type="AlphaFoldDB" id="A0AAN7IKW9"/>
<evidence type="ECO:0000313" key="1">
    <source>
        <dbReference type="EMBL" id="KAK4585398.1"/>
    </source>
</evidence>
<name>A0AAN7IKW9_QUERU</name>
<dbReference type="EMBL" id="JAXUIC010000006">
    <property type="protein sequence ID" value="KAK4585398.1"/>
    <property type="molecule type" value="Genomic_DNA"/>
</dbReference>